<evidence type="ECO:0000256" key="13">
    <source>
        <dbReference type="ARBA" id="ARBA00023224"/>
    </source>
</evidence>
<evidence type="ECO:0000256" key="9">
    <source>
        <dbReference type="ARBA" id="ARBA00023136"/>
    </source>
</evidence>
<keyword evidence="3 14" id="KW-0245">EGF-like domain</keyword>
<protein>
    <recommendedName>
        <fullName evidence="22">CD97 antigen-like</fullName>
    </recommendedName>
</protein>
<feature type="domain" description="EGF-like" evidence="17">
    <location>
        <begin position="286"/>
        <end position="323"/>
    </location>
</feature>
<feature type="transmembrane region" description="Helical" evidence="16">
    <location>
        <begin position="831"/>
        <end position="855"/>
    </location>
</feature>
<evidence type="ECO:0000256" key="14">
    <source>
        <dbReference type="PROSITE-ProRule" id="PRU00076"/>
    </source>
</evidence>
<feature type="region of interest" description="Disordered" evidence="15">
    <location>
        <begin position="91"/>
        <end position="116"/>
    </location>
</feature>
<comment type="caution">
    <text evidence="14">Lacks conserved residue(s) required for the propagation of feature annotation.</text>
</comment>
<sequence>MKAQVDVICCKSVGTDLSMLDIEDLITEICQLKKEVASLEAKLRERGENSVWSVRDQPTEQLSDQRSGNTQDSELSLSLLCYTDAQENMCDSHGSVDQNSTESLGSDCNAGEQQMPQTPMKTCSVKLVDCRNSKESREETTVEKVQSDNDDDHDVNCDDDDDDFNPLGENTSSSSDEEMASTSKEQPTAKNFSCVTCLFLPSCSGCAIGYKFVKSKCVDEDECAVFPIVCGDHAQCTNTEGSYFCTCNEGFKMSLTGTCKGLFLQSSESRQCGVGFKLIKNKICVDEDECSTSNQCGDHAQCVNTPGSYYCTCNEGFRSATANFTAENGQCEDINECSDPDVCGTNADCFNHPGGYSCKCHEGYSNYGNNQSKCIEMDCDQFEPKSDGDHTPEKLKHLMSLLKSSCESLNDPRGEHFTGEKLLESLCSSSDELLSDGNIADGKMLSHFLDAMENSVRLIGPQLREPVTRMETHSTFAEVAVTRNQTPPSGRVTLSSDSALFSTSWETVVGDSYPGFAFAALVSYKDLNSSSDLLHKMRNKKSDDKERSVTYQLNSKVVTAVVSNAETKQLSEPVKLVFRHVEEKAESGGVAYSCVYWDETEGAWSGRGCERAESNSTHTVCSCSHLSSFAVLMALYPVQDSFDLVLITRVGLALSLVCLFLCILTFRFCRSIQGTRTSIHLHLSICLFIADLIFLCGISSTHNQVACAIVAGLLHFFFLSAFCWMLLEGVQLYRMVVLVFHTTLKHLHMYLVGYGVPLVIVIISAIAFPKGYGTELHCWLSLDRLFILSFFVPVCIVMILNCFFFIITVWKLAQKFSSLNPDLSNLNKIRSFTVTAVAQLCVLGGTWIFGGFLFQEKGTEVMLYLFTILNSLQGAFIFIMHCLLSKPVRTEYYNLFVRMCPHEKKVEYSSSNSQKPLRSEDSTGESHI</sequence>
<evidence type="ECO:0000256" key="4">
    <source>
        <dbReference type="ARBA" id="ARBA00022692"/>
    </source>
</evidence>
<feature type="domain" description="G-protein coupled receptors family 2 profile 2" evidence="19">
    <location>
        <begin position="644"/>
        <end position="885"/>
    </location>
</feature>
<proteinExistence type="predicted"/>
<dbReference type="SMART" id="SM00179">
    <property type="entry name" value="EGF_CA"/>
    <property type="match status" value="3"/>
</dbReference>
<dbReference type="PROSITE" id="PS50026">
    <property type="entry name" value="EGF_3"/>
    <property type="match status" value="3"/>
</dbReference>
<dbReference type="EMBL" id="JAAMOB010000001">
    <property type="protein sequence ID" value="KAF4118039.1"/>
    <property type="molecule type" value="Genomic_DNA"/>
</dbReference>
<dbReference type="Pfam" id="PF07645">
    <property type="entry name" value="EGF_CA"/>
    <property type="match status" value="3"/>
</dbReference>
<dbReference type="Gene3D" id="1.20.1070.10">
    <property type="entry name" value="Rhodopsin 7-helix transmembrane proteins"/>
    <property type="match status" value="1"/>
</dbReference>
<evidence type="ECO:0000259" key="18">
    <source>
        <dbReference type="PROSITE" id="PS50221"/>
    </source>
</evidence>
<evidence type="ECO:0000256" key="12">
    <source>
        <dbReference type="ARBA" id="ARBA00023180"/>
    </source>
</evidence>
<organism evidence="20 21">
    <name type="scientific">Onychostoma macrolepis</name>
    <dbReference type="NCBI Taxonomy" id="369639"/>
    <lineage>
        <taxon>Eukaryota</taxon>
        <taxon>Metazoa</taxon>
        <taxon>Chordata</taxon>
        <taxon>Craniata</taxon>
        <taxon>Vertebrata</taxon>
        <taxon>Euteleostomi</taxon>
        <taxon>Actinopterygii</taxon>
        <taxon>Neopterygii</taxon>
        <taxon>Teleostei</taxon>
        <taxon>Ostariophysi</taxon>
        <taxon>Cypriniformes</taxon>
        <taxon>Cyprinidae</taxon>
        <taxon>Acrossocheilinae</taxon>
        <taxon>Onychostoma</taxon>
    </lineage>
</organism>
<dbReference type="GO" id="GO:0007166">
    <property type="term" value="P:cell surface receptor signaling pathway"/>
    <property type="evidence" value="ECO:0007669"/>
    <property type="project" value="InterPro"/>
</dbReference>
<feature type="domain" description="GAIN-B" evidence="18">
    <location>
        <begin position="466"/>
        <end position="639"/>
    </location>
</feature>
<gene>
    <name evidence="20" type="ORF">G5714_000090</name>
</gene>
<dbReference type="InterPro" id="IPR000152">
    <property type="entry name" value="EGF-type_Asp/Asn_hydroxyl_site"/>
</dbReference>
<feature type="region of interest" description="Disordered" evidence="15">
    <location>
        <begin position="47"/>
        <end position="71"/>
    </location>
</feature>
<feature type="transmembrane region" description="Helical" evidence="16">
    <location>
        <begin position="861"/>
        <end position="884"/>
    </location>
</feature>
<accession>A0A7J6DFL8</accession>
<dbReference type="InterPro" id="IPR046338">
    <property type="entry name" value="GAIN_dom_sf"/>
</dbReference>
<dbReference type="PRINTS" id="PR01128">
    <property type="entry name" value="EMR1HORMONER"/>
</dbReference>
<dbReference type="Pfam" id="PF01825">
    <property type="entry name" value="GPS"/>
    <property type="match status" value="1"/>
</dbReference>
<dbReference type="PANTHER" id="PTHR12011:SF433">
    <property type="entry name" value="ADHESION G PROTEIN-COUPLED RECEPTOR E1-LIKE-RELATED"/>
    <property type="match status" value="1"/>
</dbReference>
<evidence type="ECO:0000256" key="15">
    <source>
        <dbReference type="SAM" id="MobiDB-lite"/>
    </source>
</evidence>
<dbReference type="Gene3D" id="2.60.220.50">
    <property type="match status" value="1"/>
</dbReference>
<dbReference type="Pfam" id="PF00002">
    <property type="entry name" value="7tm_2"/>
    <property type="match status" value="1"/>
</dbReference>
<dbReference type="FunFam" id="2.10.25.10:FF:000038">
    <property type="entry name" value="Fibrillin 2"/>
    <property type="match status" value="1"/>
</dbReference>
<dbReference type="SUPFAM" id="SSF57196">
    <property type="entry name" value="EGF/Laminin"/>
    <property type="match status" value="1"/>
</dbReference>
<feature type="compositionally biased region" description="Polar residues" evidence="15">
    <location>
        <begin position="59"/>
        <end position="71"/>
    </location>
</feature>
<feature type="transmembrane region" description="Helical" evidence="16">
    <location>
        <begin position="787"/>
        <end position="810"/>
    </location>
</feature>
<feature type="compositionally biased region" description="Basic and acidic residues" evidence="15">
    <location>
        <begin position="134"/>
        <end position="147"/>
    </location>
</feature>
<keyword evidence="21" id="KW-1185">Reference proteome</keyword>
<keyword evidence="2" id="KW-1003">Cell membrane</keyword>
<keyword evidence="5" id="KW-0732">Signal</keyword>
<feature type="transmembrane region" description="Helical" evidence="16">
    <location>
        <begin position="708"/>
        <end position="727"/>
    </location>
</feature>
<evidence type="ECO:0000256" key="1">
    <source>
        <dbReference type="ARBA" id="ARBA00004651"/>
    </source>
</evidence>
<feature type="transmembrane region" description="Helical" evidence="16">
    <location>
        <begin position="646"/>
        <end position="669"/>
    </location>
</feature>
<evidence type="ECO:0000256" key="16">
    <source>
        <dbReference type="SAM" id="Phobius"/>
    </source>
</evidence>
<dbReference type="GO" id="GO:0007189">
    <property type="term" value="P:adenylate cyclase-activating G protein-coupled receptor signaling pathway"/>
    <property type="evidence" value="ECO:0007669"/>
    <property type="project" value="TreeGrafter"/>
</dbReference>
<evidence type="ECO:0000256" key="6">
    <source>
        <dbReference type="ARBA" id="ARBA00022737"/>
    </source>
</evidence>
<keyword evidence="13" id="KW-0807">Transducer</keyword>
<dbReference type="AlphaFoldDB" id="A0A7J6DFL8"/>
<dbReference type="SMART" id="SM00181">
    <property type="entry name" value="EGF"/>
    <property type="match status" value="3"/>
</dbReference>
<dbReference type="GO" id="GO:0005509">
    <property type="term" value="F:calcium ion binding"/>
    <property type="evidence" value="ECO:0007669"/>
    <property type="project" value="InterPro"/>
</dbReference>
<evidence type="ECO:0000256" key="8">
    <source>
        <dbReference type="ARBA" id="ARBA00023040"/>
    </source>
</evidence>
<dbReference type="FunFam" id="1.20.1070.10:FF:000136">
    <property type="entry name" value="Adhesion G protein-coupled receptor E5"/>
    <property type="match status" value="1"/>
</dbReference>
<dbReference type="InterPro" id="IPR000742">
    <property type="entry name" value="EGF"/>
</dbReference>
<dbReference type="Proteomes" id="UP000579812">
    <property type="component" value="Unassembled WGS sequence"/>
</dbReference>
<evidence type="ECO:0000256" key="2">
    <source>
        <dbReference type="ARBA" id="ARBA00022475"/>
    </source>
</evidence>
<dbReference type="InterPro" id="IPR001740">
    <property type="entry name" value="GPCR_2_EMR1-like_rcpt"/>
</dbReference>
<evidence type="ECO:0000313" key="21">
    <source>
        <dbReference type="Proteomes" id="UP000579812"/>
    </source>
</evidence>
<dbReference type="CDD" id="cd00054">
    <property type="entry name" value="EGF_CA"/>
    <property type="match status" value="3"/>
</dbReference>
<keyword evidence="8" id="KW-0297">G-protein coupled receptor</keyword>
<dbReference type="PROSITE" id="PS01187">
    <property type="entry name" value="EGF_CA"/>
    <property type="match status" value="1"/>
</dbReference>
<comment type="caution">
    <text evidence="20">The sequence shown here is derived from an EMBL/GenBank/DDBJ whole genome shotgun (WGS) entry which is preliminary data.</text>
</comment>
<dbReference type="InterPro" id="IPR009030">
    <property type="entry name" value="Growth_fac_rcpt_cys_sf"/>
</dbReference>
<feature type="domain" description="EGF-like" evidence="17">
    <location>
        <begin position="219"/>
        <end position="257"/>
    </location>
</feature>
<feature type="compositionally biased region" description="Acidic residues" evidence="15">
    <location>
        <begin position="148"/>
        <end position="164"/>
    </location>
</feature>
<dbReference type="FunFam" id="2.10.25.10:FF:000002">
    <property type="entry name" value="Latent-transforming growth factor beta-binding protein 3"/>
    <property type="match status" value="1"/>
</dbReference>
<feature type="domain" description="EGF-like" evidence="17">
    <location>
        <begin position="333"/>
        <end position="375"/>
    </location>
</feature>
<feature type="compositionally biased region" description="Polar residues" evidence="15">
    <location>
        <begin position="95"/>
        <end position="116"/>
    </location>
</feature>
<dbReference type="InterPro" id="IPR057244">
    <property type="entry name" value="GAIN_B"/>
</dbReference>
<dbReference type="Gene3D" id="2.10.25.10">
    <property type="entry name" value="Laminin"/>
    <property type="match status" value="3"/>
</dbReference>
<evidence type="ECO:0008006" key="22">
    <source>
        <dbReference type="Google" id="ProtNLM"/>
    </source>
</evidence>
<feature type="transmembrane region" description="Helical" evidence="16">
    <location>
        <begin position="747"/>
        <end position="767"/>
    </location>
</feature>
<dbReference type="InterPro" id="IPR017981">
    <property type="entry name" value="GPCR_2-like_7TM"/>
</dbReference>
<evidence type="ECO:0000256" key="5">
    <source>
        <dbReference type="ARBA" id="ARBA00022729"/>
    </source>
</evidence>
<dbReference type="InterPro" id="IPR049883">
    <property type="entry name" value="NOTCH1_EGF-like"/>
</dbReference>
<dbReference type="InterPro" id="IPR000832">
    <property type="entry name" value="GPCR_2_secretin-like"/>
</dbReference>
<dbReference type="InterPro" id="IPR001881">
    <property type="entry name" value="EGF-like_Ca-bd_dom"/>
</dbReference>
<dbReference type="PROSITE" id="PS50261">
    <property type="entry name" value="G_PROTEIN_RECEP_F2_4"/>
    <property type="match status" value="1"/>
</dbReference>
<dbReference type="SMART" id="SM00303">
    <property type="entry name" value="GPS"/>
    <property type="match status" value="1"/>
</dbReference>
<dbReference type="InterPro" id="IPR018097">
    <property type="entry name" value="EGF_Ca-bd_CS"/>
</dbReference>
<dbReference type="PANTHER" id="PTHR12011">
    <property type="entry name" value="ADHESION G-PROTEIN COUPLED RECEPTOR"/>
    <property type="match status" value="1"/>
</dbReference>
<keyword evidence="4 16" id="KW-0812">Transmembrane</keyword>
<dbReference type="GO" id="GO:0005886">
    <property type="term" value="C:plasma membrane"/>
    <property type="evidence" value="ECO:0007669"/>
    <property type="project" value="UniProtKB-SubCell"/>
</dbReference>
<keyword evidence="9 16" id="KW-0472">Membrane</keyword>
<dbReference type="PROSITE" id="PS50221">
    <property type="entry name" value="GAIN_B"/>
    <property type="match status" value="1"/>
</dbReference>
<name>A0A7J6DFL8_9TELE</name>
<evidence type="ECO:0000259" key="17">
    <source>
        <dbReference type="PROSITE" id="PS50026"/>
    </source>
</evidence>
<evidence type="ECO:0000256" key="11">
    <source>
        <dbReference type="ARBA" id="ARBA00023170"/>
    </source>
</evidence>
<dbReference type="SUPFAM" id="SSF57184">
    <property type="entry name" value="Growth factor receptor domain"/>
    <property type="match status" value="1"/>
</dbReference>
<evidence type="ECO:0000259" key="19">
    <source>
        <dbReference type="PROSITE" id="PS50261"/>
    </source>
</evidence>
<evidence type="ECO:0000256" key="10">
    <source>
        <dbReference type="ARBA" id="ARBA00023157"/>
    </source>
</evidence>
<evidence type="ECO:0000256" key="3">
    <source>
        <dbReference type="ARBA" id="ARBA00022536"/>
    </source>
</evidence>
<dbReference type="GO" id="GO:0004930">
    <property type="term" value="F:G protein-coupled receptor activity"/>
    <property type="evidence" value="ECO:0007669"/>
    <property type="project" value="UniProtKB-KW"/>
</dbReference>
<feature type="region of interest" description="Disordered" evidence="15">
    <location>
        <begin position="134"/>
        <end position="184"/>
    </location>
</feature>
<dbReference type="InterPro" id="IPR000203">
    <property type="entry name" value="GPS"/>
</dbReference>
<dbReference type="PROSITE" id="PS00010">
    <property type="entry name" value="ASX_HYDROXYL"/>
    <property type="match status" value="3"/>
</dbReference>
<keyword evidence="11" id="KW-0675">Receptor</keyword>
<keyword evidence="6" id="KW-0677">Repeat</keyword>
<dbReference type="GO" id="GO:0030855">
    <property type="term" value="P:epithelial cell differentiation"/>
    <property type="evidence" value="ECO:0007669"/>
    <property type="project" value="UniProtKB-ARBA"/>
</dbReference>
<dbReference type="PRINTS" id="PR00249">
    <property type="entry name" value="GPCRSECRETIN"/>
</dbReference>
<keyword evidence="10" id="KW-1015">Disulfide bond</keyword>
<feature type="transmembrane region" description="Helical" evidence="16">
    <location>
        <begin position="681"/>
        <end position="702"/>
    </location>
</feature>
<dbReference type="SUPFAM" id="SSF81321">
    <property type="entry name" value="Family A G protein-coupled receptor-like"/>
    <property type="match status" value="1"/>
</dbReference>
<keyword evidence="12" id="KW-0325">Glycoprotein</keyword>
<comment type="subcellular location">
    <subcellularLocation>
        <location evidence="1">Cell membrane</location>
        <topology evidence="1">Multi-pass membrane protein</topology>
    </subcellularLocation>
</comment>
<reference evidence="20 21" key="1">
    <citation type="submission" date="2020-04" db="EMBL/GenBank/DDBJ databases">
        <title>Chromosome-level genome assembly of a cyprinid fish Onychostoma macrolepis by integration of Nanopore Sequencing, Bionano and Hi-C technology.</title>
        <authorList>
            <person name="Wang D."/>
        </authorList>
    </citation>
    <scope>NUCLEOTIDE SEQUENCE [LARGE SCALE GENOMIC DNA]</scope>
    <source>
        <strain evidence="20">SWU-2019</strain>
        <tissue evidence="20">Muscle</tissue>
    </source>
</reference>
<evidence type="ECO:0000256" key="7">
    <source>
        <dbReference type="ARBA" id="ARBA00022989"/>
    </source>
</evidence>
<keyword evidence="7 16" id="KW-1133">Transmembrane helix</keyword>
<evidence type="ECO:0000313" key="20">
    <source>
        <dbReference type="EMBL" id="KAF4118039.1"/>
    </source>
</evidence>